<evidence type="ECO:0000313" key="1">
    <source>
        <dbReference type="EMBL" id="TNJ26520.1"/>
    </source>
</evidence>
<reference evidence="1 2" key="1">
    <citation type="submission" date="2019-05" db="EMBL/GenBank/DDBJ databases">
        <title>The compact genome of Giardia muris reveals important steps in the evolution of intestinal protozoan parasites.</title>
        <authorList>
            <person name="Xu F."/>
            <person name="Jimenez-Gonzalez A."/>
            <person name="Einarsson E."/>
            <person name="Astvaldsson A."/>
            <person name="Peirasmaki D."/>
            <person name="Eckmann L."/>
            <person name="Andersson J.O."/>
            <person name="Svard S.G."/>
            <person name="Jerlstrom-Hultqvist J."/>
        </authorList>
    </citation>
    <scope>NUCLEOTIDE SEQUENCE [LARGE SCALE GENOMIC DNA]</scope>
    <source>
        <strain evidence="1 2">Roberts-Thomson</strain>
    </source>
</reference>
<sequence>MFFEDGLEERMARPASRRCDATGYIILRAGLAQACQDASGEGGFYLSELQATSPVKTPFITAATHFYEKQPFNCAEYWAPGIRFVTDKDERCNVTESHDSCIDPGGLEYDPNKHTPDESRHVQLVCGRRIIVNKPGTKLIRNLICQSLQASLRPYPEVPVFLEDNWVYRQHVILLTSRDAQDCSHEHVARAIHDVRTKQPTFAAFLTDDLPYGLPTPGPTGPSEPTRFPTNLVGRTHVVSFDFSEDCAESSGLRELDNTMATYLCDLRPEDASVPVPDFDGLR</sequence>
<gene>
    <name evidence="1" type="ORF">GMRT_10489</name>
</gene>
<dbReference type="Proteomes" id="UP000315496">
    <property type="component" value="Chromosome 5"/>
</dbReference>
<protein>
    <submittedName>
        <fullName evidence="1">Uncharacterized protein</fullName>
    </submittedName>
</protein>
<name>A0A4Z1SLV1_GIAMU</name>
<organism evidence="1 2">
    <name type="scientific">Giardia muris</name>
    <dbReference type="NCBI Taxonomy" id="5742"/>
    <lineage>
        <taxon>Eukaryota</taxon>
        <taxon>Metamonada</taxon>
        <taxon>Diplomonadida</taxon>
        <taxon>Hexamitidae</taxon>
        <taxon>Giardiinae</taxon>
        <taxon>Giardia</taxon>
    </lineage>
</organism>
<comment type="caution">
    <text evidence="1">The sequence shown here is derived from an EMBL/GenBank/DDBJ whole genome shotgun (WGS) entry which is preliminary data.</text>
</comment>
<evidence type="ECO:0000313" key="2">
    <source>
        <dbReference type="Proteomes" id="UP000315496"/>
    </source>
</evidence>
<proteinExistence type="predicted"/>
<accession>A0A4Z1SLV1</accession>
<dbReference type="EMBL" id="VDLU01000005">
    <property type="protein sequence ID" value="TNJ26520.1"/>
    <property type="molecule type" value="Genomic_DNA"/>
</dbReference>
<dbReference type="VEuPathDB" id="GiardiaDB:GMRT_10489"/>
<keyword evidence="2" id="KW-1185">Reference proteome</keyword>
<dbReference type="AlphaFoldDB" id="A0A4Z1SLV1"/>